<dbReference type="InterPro" id="IPR005218">
    <property type="entry name" value="Diacylglycerol/lipid_kinase"/>
</dbReference>
<dbReference type="InterPro" id="IPR001206">
    <property type="entry name" value="Diacylglycerol_kinase_cat_dom"/>
</dbReference>
<dbReference type="Pfam" id="PF00781">
    <property type="entry name" value="DAGK_cat"/>
    <property type="match status" value="1"/>
</dbReference>
<keyword evidence="5 11" id="KW-0418">Kinase</keyword>
<evidence type="ECO:0000256" key="7">
    <source>
        <dbReference type="ARBA" id="ARBA00023209"/>
    </source>
</evidence>
<protein>
    <submittedName>
        <fullName evidence="11">Diacylglycerol kinase</fullName>
    </submittedName>
</protein>
<dbReference type="GO" id="GO:0016301">
    <property type="term" value="F:kinase activity"/>
    <property type="evidence" value="ECO:0007669"/>
    <property type="project" value="UniProtKB-KW"/>
</dbReference>
<comment type="caution">
    <text evidence="11">The sequence shown here is derived from an EMBL/GenBank/DDBJ whole genome shotgun (WGS) entry which is preliminary data.</text>
</comment>
<organism evidence="11 12">
    <name type="scientific">Brevibacterium paucivorans</name>
    <dbReference type="NCBI Taxonomy" id="170994"/>
    <lineage>
        <taxon>Bacteria</taxon>
        <taxon>Bacillati</taxon>
        <taxon>Actinomycetota</taxon>
        <taxon>Actinomycetes</taxon>
        <taxon>Micrococcales</taxon>
        <taxon>Brevibacteriaceae</taxon>
        <taxon>Brevibacterium</taxon>
    </lineage>
</organism>
<dbReference type="RefSeq" id="WP_102239559.1">
    <property type="nucleotide sequence ID" value="NZ_PNHK01000005.1"/>
</dbReference>
<dbReference type="Proteomes" id="UP000235598">
    <property type="component" value="Unassembled WGS sequence"/>
</dbReference>
<evidence type="ECO:0000256" key="1">
    <source>
        <dbReference type="ARBA" id="ARBA00001946"/>
    </source>
</evidence>
<name>A0A2N6VKN2_9MICO</name>
<evidence type="ECO:0000256" key="5">
    <source>
        <dbReference type="ARBA" id="ARBA00022777"/>
    </source>
</evidence>
<keyword evidence="8" id="KW-1208">Phospholipid metabolism</keyword>
<evidence type="ECO:0000256" key="8">
    <source>
        <dbReference type="ARBA" id="ARBA00023264"/>
    </source>
</evidence>
<evidence type="ECO:0000313" key="11">
    <source>
        <dbReference type="EMBL" id="PMD04563.1"/>
    </source>
</evidence>
<keyword evidence="4" id="KW-0547">Nucleotide-binding</keyword>
<dbReference type="Gene3D" id="3.40.50.10330">
    <property type="entry name" value="Probable inorganic polyphosphate/atp-NAD kinase, domain 1"/>
    <property type="match status" value="1"/>
</dbReference>
<keyword evidence="7" id="KW-0594">Phospholipid biosynthesis</keyword>
<dbReference type="InterPro" id="IPR016064">
    <property type="entry name" value="NAD/diacylglycerol_kinase_sf"/>
</dbReference>
<dbReference type="InterPro" id="IPR017438">
    <property type="entry name" value="ATP-NAD_kinase_N"/>
</dbReference>
<feature type="compositionally biased region" description="Polar residues" evidence="9">
    <location>
        <begin position="27"/>
        <end position="49"/>
    </location>
</feature>
<dbReference type="AlphaFoldDB" id="A0A2N6VKN2"/>
<keyword evidence="3" id="KW-0808">Transferase</keyword>
<evidence type="ECO:0000256" key="2">
    <source>
        <dbReference type="ARBA" id="ARBA00005983"/>
    </source>
</evidence>
<evidence type="ECO:0000256" key="4">
    <source>
        <dbReference type="ARBA" id="ARBA00022741"/>
    </source>
</evidence>
<dbReference type="Pfam" id="PF19279">
    <property type="entry name" value="YegS_C"/>
    <property type="match status" value="1"/>
</dbReference>
<dbReference type="InterPro" id="IPR045540">
    <property type="entry name" value="YegS/DAGK_C"/>
</dbReference>
<comment type="cofactor">
    <cofactor evidence="1">
        <name>Mg(2+)</name>
        <dbReference type="ChEBI" id="CHEBI:18420"/>
    </cofactor>
</comment>
<accession>A0A2N6VKN2</accession>
<dbReference type="PANTHER" id="PTHR12358">
    <property type="entry name" value="SPHINGOSINE KINASE"/>
    <property type="match status" value="1"/>
</dbReference>
<keyword evidence="7" id="KW-0443">Lipid metabolism</keyword>
<evidence type="ECO:0000256" key="9">
    <source>
        <dbReference type="SAM" id="MobiDB-lite"/>
    </source>
</evidence>
<proteinExistence type="inferred from homology"/>
<dbReference type="InterPro" id="IPR050187">
    <property type="entry name" value="Lipid_Phosphate_FormReg"/>
</dbReference>
<keyword evidence="6" id="KW-0067">ATP-binding</keyword>
<dbReference type="PROSITE" id="PS50146">
    <property type="entry name" value="DAGK"/>
    <property type="match status" value="1"/>
</dbReference>
<evidence type="ECO:0000259" key="10">
    <source>
        <dbReference type="PROSITE" id="PS50146"/>
    </source>
</evidence>
<dbReference type="SMART" id="SM00046">
    <property type="entry name" value="DAGKc"/>
    <property type="match status" value="1"/>
</dbReference>
<dbReference type="PANTHER" id="PTHR12358:SF54">
    <property type="entry name" value="SPHINGOSINE KINASE RELATED PROTEIN"/>
    <property type="match status" value="1"/>
</dbReference>
<dbReference type="Gene3D" id="2.60.200.40">
    <property type="match status" value="1"/>
</dbReference>
<feature type="domain" description="DAGKc" evidence="10">
    <location>
        <begin position="58"/>
        <end position="188"/>
    </location>
</feature>
<dbReference type="OrthoDB" id="3171056at2"/>
<gene>
    <name evidence="11" type="ORF">CJ199_11150</name>
</gene>
<dbReference type="EMBL" id="PNHK01000005">
    <property type="protein sequence ID" value="PMD04563.1"/>
    <property type="molecule type" value="Genomic_DNA"/>
</dbReference>
<keyword evidence="7" id="KW-0444">Lipid biosynthesis</keyword>
<reference evidence="11 12" key="1">
    <citation type="submission" date="2017-09" db="EMBL/GenBank/DDBJ databases">
        <title>Bacterial strain isolated from the female urinary microbiota.</title>
        <authorList>
            <person name="Thomas-White K."/>
            <person name="Kumar N."/>
            <person name="Forster S."/>
            <person name="Putonti C."/>
            <person name="Lawley T."/>
            <person name="Wolfe A.J."/>
        </authorList>
    </citation>
    <scope>NUCLEOTIDE SEQUENCE [LARGE SCALE GENOMIC DNA]</scope>
    <source>
        <strain evidence="11 12">UMB1301</strain>
    </source>
</reference>
<dbReference type="SUPFAM" id="SSF111331">
    <property type="entry name" value="NAD kinase/diacylglycerol kinase-like"/>
    <property type="match status" value="1"/>
</dbReference>
<evidence type="ECO:0000256" key="6">
    <source>
        <dbReference type="ARBA" id="ARBA00022840"/>
    </source>
</evidence>
<evidence type="ECO:0000313" key="12">
    <source>
        <dbReference type="Proteomes" id="UP000235598"/>
    </source>
</evidence>
<sequence length="375" mass="40423">MNLTAWIVLAVAVVVAFAVGYLVGGSRSKSTRPASQETEQTTPATTSAVETPDTAPQPPRRRAVIIYNPTKNEMDTLKSVAATVCRNEGWDEPLFIETTKDDPGTSMAHEAREKGAEVVIAAGGDGTVRAIAEALADSDVPMGIIPMGTGNLLARNLSIPLNRFEWAMRVALWGQDRVIDAARLRTSPDGEDTLFTVMAGIGYDATVMSNTSEDAKSRMGWWAYVRQGSRQLLGKPTEVRIQFDDGEEETRKIRSILGGNCGKVQGGIELIPGAVIDDGHLDVLTVTPRNVAEWVSVVTSIAGRSRKGMHADVTKCAAVKVRAEKELDVQVDGDVLGETDYLELSILPNALTVRTPSPEQERNIRLDSLSLGIGR</sequence>
<evidence type="ECO:0000256" key="3">
    <source>
        <dbReference type="ARBA" id="ARBA00022679"/>
    </source>
</evidence>
<dbReference type="NCBIfam" id="TIGR00147">
    <property type="entry name" value="YegS/Rv2252/BmrU family lipid kinase"/>
    <property type="match status" value="1"/>
</dbReference>
<dbReference type="GO" id="GO:0005524">
    <property type="term" value="F:ATP binding"/>
    <property type="evidence" value="ECO:0007669"/>
    <property type="project" value="UniProtKB-KW"/>
</dbReference>
<comment type="similarity">
    <text evidence="2">Belongs to the diacylglycerol/lipid kinase family.</text>
</comment>
<dbReference type="GO" id="GO:0008654">
    <property type="term" value="P:phospholipid biosynthetic process"/>
    <property type="evidence" value="ECO:0007669"/>
    <property type="project" value="UniProtKB-KW"/>
</dbReference>
<feature type="region of interest" description="Disordered" evidence="9">
    <location>
        <begin position="26"/>
        <end position="62"/>
    </location>
</feature>